<reference evidence="2" key="1">
    <citation type="submission" date="2021-02" db="EMBL/GenBank/DDBJ databases">
        <authorList>
            <person name="Dougan E. K."/>
            <person name="Rhodes N."/>
            <person name="Thang M."/>
            <person name="Chan C."/>
        </authorList>
    </citation>
    <scope>NUCLEOTIDE SEQUENCE</scope>
</reference>
<dbReference type="Proteomes" id="UP000601435">
    <property type="component" value="Unassembled WGS sequence"/>
</dbReference>
<feature type="compositionally biased region" description="Pro residues" evidence="1">
    <location>
        <begin position="226"/>
        <end position="238"/>
    </location>
</feature>
<feature type="region of interest" description="Disordered" evidence="1">
    <location>
        <begin position="948"/>
        <end position="985"/>
    </location>
</feature>
<accession>A0A813ABF5</accession>
<dbReference type="SUPFAM" id="SSF53335">
    <property type="entry name" value="S-adenosyl-L-methionine-dependent methyltransferases"/>
    <property type="match status" value="1"/>
</dbReference>
<evidence type="ECO:0000313" key="2">
    <source>
        <dbReference type="EMBL" id="CAE7863082.1"/>
    </source>
</evidence>
<organism evidence="2 3">
    <name type="scientific">Symbiodinium necroappetens</name>
    <dbReference type="NCBI Taxonomy" id="1628268"/>
    <lineage>
        <taxon>Eukaryota</taxon>
        <taxon>Sar</taxon>
        <taxon>Alveolata</taxon>
        <taxon>Dinophyceae</taxon>
        <taxon>Suessiales</taxon>
        <taxon>Symbiodiniaceae</taxon>
        <taxon>Symbiodinium</taxon>
    </lineage>
</organism>
<feature type="compositionally biased region" description="Basic and acidic residues" evidence="1">
    <location>
        <begin position="202"/>
        <end position="212"/>
    </location>
</feature>
<gene>
    <name evidence="2" type="primary">eIF3-S7</name>
    <name evidence="2" type="ORF">SNEC2469_LOCUS27416</name>
</gene>
<feature type="compositionally biased region" description="Basic and acidic residues" evidence="1">
    <location>
        <begin position="269"/>
        <end position="280"/>
    </location>
</feature>
<proteinExistence type="predicted"/>
<sequence length="1776" mass="194483">MTALQGLPLAVANLRCVLEAAHAGGWVAWRDLAAQMTVDDRVALAEFSSALMVVPPANLPDADTLKDFFEDQNAGFFYFGRGGTAVGVDGRSAAFLQTAASTPGSTTPGDGTPWGLTPEMVRRGNARMEAESAAISAAQTPGVTFEIDAEGRRRRAPRGAEQRPTRPSSPPSRSTVNLAAFTPGSVAATDEVLMRQVFPPIREPESAEETRRGLPPLTASPVTWVPAPPVMGPLPPEVTTPASTTGSTSTAQPTSSTPTPARTTTPRRRSVDPADRRTPDRVASPSPGPTRRSGTVGIRSRLSEAEVAEIRRNLTPDYGRYKERMHRRGAVAEDPPPQAIRHLARQTVEEVIQMEEAAAAGDESAVPKIPPVSAPTFCGYWFCRRLPEGYLGARIPYERQKERRRVAGWCTHPCTAPGCQYVAECRLLTHAGVGRWGRRTPEPAERPIDDNIAELQANAVEAHFAALVADQTLPPAMFCDLGRRLCRFQAPAAWRQKSLLKPRRSRLVSSPVVLSLFVGRRRCCLCPGVAAVFALARGCPRRRRLGRTSMAWVPVTTTAGANFGDFLKVVAEAGGTAHLTTFARLGVTNTPAVRESFPVLLDHGVPETVLLAILAPVPPQQPAPLVSQTRTDVPERRSSTRASMTAAIDSNLLAQSTRRSMESRVRMLTTLAEKGNFQLFPLDAQKLQLLAGTAAEPMAAPGVPAVDFSAELPAIDFVPAPISAERALVPADTATHYVMNCRTRLLHKPAAEESSTERAEWQARCGWPYGVRQFYRLHDLPPNPSMCRRCFPETPVDLDTPEAVSSSDSSSAAAVVAEPRHSFDVSTDGGNAATITTEAQKRTPAAMAAAPTVASQMVQLSELFNAAGAGDGIRQYLAAKKISATPTLALIAKNAEDLITTMVIAPFLAGVTIDGTDHKVEAGEEPVATAIMMHLFVEARRQWDTFSQAPTAPPAQPAASAAAQPPAGHSPPGSATPGHIPDRPPKTFAAWTQQVKAYEDRLLDGKRRTFPVQELLGAEEVLARMWFEHTVTKMYTPITLGEILCRPNAARWAWILVGIGEEDDVMKYADWFVAKARAHADMVPAIQAFWHKSAWTIAMALRNSTSFGEAVTGVMNDVATWQEVLAQEAPDFAARRGNRRKRRRPGKPKGKGRDGKDQDPPKKTDAAHQQVIVLSALDGVGAAPWLVWDLIGEPRAIFSWEVDRAAIQVADYHIPGIRHRGDITEDTPEDLAAEIQHIDGKAECIIIFTAAPPCYLFNFTAEFMDELRRRLAPRRFGFLVENVEMTQADAAEASKQLGCQPVFADAADFGWIGRPRLWWSSVDWDEVTHDPSTAERWTWVLHRRWDRLRLDSPRAAPDSFDLDGLRFSDAVASGRIRLPCSTTPAADERGRPPPRSMRGKVTTDVQQRWLQDSRQFAPWHYQRDAMLADDQGKLVVLTPGAKEQLHHMPKDFTAKTPQGELEPRTRHRLLGNGWHWGVARRFLLAVLVHAAASLPTAAAIPATPPRPAPAKPSLAALQELDEDAHWRASWALKHPLATPPPLEPAWELLLELRRRHDLVRIRREVVAEVHLLIDDLDEESRTWMAARSSWVRATYSTPDKPAPTRVLAFLELLRRLNYPDLTALTEDMTDGFQMLGEIRPGPGWRRREDGKYQNPVPIADLIATNADYVRRKDEDLGESAADGFQDLFAALGFLTKTSKIIAFAAFAKMMPPTIVAFIDNTAGQAALTKGYGKDTAVNGMISAFWTLAARRGWFVEFERVPSKASVADALLSLRLK</sequence>
<dbReference type="Gene3D" id="3.40.50.150">
    <property type="entry name" value="Vaccinia Virus protein VP39"/>
    <property type="match status" value="1"/>
</dbReference>
<name>A0A813ABF5_9DINO</name>
<dbReference type="OrthoDB" id="641149at2759"/>
<dbReference type="EMBL" id="CAJNJA010057696">
    <property type="protein sequence ID" value="CAE7863082.1"/>
    <property type="molecule type" value="Genomic_DNA"/>
</dbReference>
<feature type="region of interest" description="Disordered" evidence="1">
    <location>
        <begin position="622"/>
        <end position="641"/>
    </location>
</feature>
<feature type="compositionally biased region" description="Basic and acidic residues" evidence="1">
    <location>
        <begin position="1151"/>
        <end position="1165"/>
    </location>
</feature>
<feature type="compositionally biased region" description="Low complexity" evidence="1">
    <location>
        <begin position="239"/>
        <end position="264"/>
    </location>
</feature>
<protein>
    <submittedName>
        <fullName evidence="2">eIF3-S7 protein</fullName>
    </submittedName>
</protein>
<evidence type="ECO:0000256" key="1">
    <source>
        <dbReference type="SAM" id="MobiDB-lite"/>
    </source>
</evidence>
<comment type="caution">
    <text evidence="2">The sequence shown here is derived from an EMBL/GenBank/DDBJ whole genome shotgun (WGS) entry which is preliminary data.</text>
</comment>
<keyword evidence="3" id="KW-1185">Reference proteome</keyword>
<feature type="compositionally biased region" description="Basic residues" evidence="1">
    <location>
        <begin position="1136"/>
        <end position="1150"/>
    </location>
</feature>
<feature type="non-terminal residue" evidence="2">
    <location>
        <position position="1"/>
    </location>
</feature>
<feature type="region of interest" description="Disordered" evidence="1">
    <location>
        <begin position="1132"/>
        <end position="1165"/>
    </location>
</feature>
<evidence type="ECO:0000313" key="3">
    <source>
        <dbReference type="Proteomes" id="UP000601435"/>
    </source>
</evidence>
<feature type="region of interest" description="Disordered" evidence="1">
    <location>
        <begin position="200"/>
        <end position="300"/>
    </location>
</feature>
<feature type="region of interest" description="Disordered" evidence="1">
    <location>
        <begin position="1380"/>
        <end position="1401"/>
    </location>
</feature>
<feature type="region of interest" description="Disordered" evidence="1">
    <location>
        <begin position="133"/>
        <end position="177"/>
    </location>
</feature>
<feature type="compositionally biased region" description="Low complexity" evidence="1">
    <location>
        <begin position="957"/>
        <end position="979"/>
    </location>
</feature>
<dbReference type="InterPro" id="IPR029063">
    <property type="entry name" value="SAM-dependent_MTases_sf"/>
</dbReference>